<dbReference type="InterPro" id="IPR001680">
    <property type="entry name" value="WD40_rpt"/>
</dbReference>
<dbReference type="RefSeq" id="XP_004368327.1">
    <property type="nucleotide sequence ID" value="XM_004368270.1"/>
</dbReference>
<dbReference type="STRING" id="1257118.L8HK45"/>
<dbReference type="Proteomes" id="UP000011083">
    <property type="component" value="Unassembled WGS sequence"/>
</dbReference>
<dbReference type="OrthoDB" id="8883818at2759"/>
<dbReference type="GO" id="GO:0003723">
    <property type="term" value="F:RNA binding"/>
    <property type="evidence" value="ECO:0007669"/>
    <property type="project" value="TreeGrafter"/>
</dbReference>
<dbReference type="VEuPathDB" id="AmoebaDB:ACA1_296930"/>
<dbReference type="AlphaFoldDB" id="L8HK45"/>
<dbReference type="InterPro" id="IPR015943">
    <property type="entry name" value="WD40/YVTN_repeat-like_dom_sf"/>
</dbReference>
<dbReference type="EMBL" id="KB007805">
    <property type="protein sequence ID" value="ELR25572.1"/>
    <property type="molecule type" value="Genomic_DNA"/>
</dbReference>
<sequence>MDGSRLALARRDGNIEIWVVHDSSSSSWFGERVIVNKEPVRSLVWTRANGEDRLFSSGLSGNIIEWDLTTSKKKYTTDSYAGPVWCLAADPAGNHLAAACDDGLRLFDISNGDIMFKKAFTKAGAGRTLSVGWNKIGDTLYTGGSDGLVRQWKLAGSHSTVTLRLAKVQSRCHIWAIAVLADETILTGDSRGVFSVWDPATTSEVYSLKSHDADVLAMAYSVQPDSGVVVIATGADSNMVCLRRTPSSGPGGYEWGLGGKFRHHKRDVFALAMSPGQIVASGGVDGSLHALPLSSLVQADKHPGLEMYAPLPPRPMVSFSASRGRFLYNGKPSVLEVWKAGQEVKGSLAIRASEQPGESGLPLPIADTPKLIAKLQLKTGEKVISCALSPNGKMIACADTLAVKIFRLDEATAKSKEVRVTKHEIPNAELAAWVAWLGDDYLVTGTFNGGLQLIDMLPTISVVASCAPDWTRTSQAWTGRVATSSGKWVAAARPGGSVDVFSIDKSGAKPEIKFRGAIASLAPSSGVTVLAFQPNTNILFGVRQGVPLGTGENRFGHQTFHFDVEAMSVVRGLQHQVPNHPYHDAVFDPSDSTRLMCVSPTAIVFSRLSGRTEHTTVKSFGWVLYAGFAEDGESLHVVERPPKHIAPKLPAPITHKRNYGKG</sequence>
<dbReference type="InterPro" id="IPR046351">
    <property type="entry name" value="UTP4"/>
</dbReference>
<dbReference type="Gene3D" id="2.130.10.10">
    <property type="entry name" value="YVTN repeat-like/Quinoprotein amine dehydrogenase"/>
    <property type="match status" value="3"/>
</dbReference>
<evidence type="ECO:0000313" key="2">
    <source>
        <dbReference type="Proteomes" id="UP000011083"/>
    </source>
</evidence>
<dbReference type="SUPFAM" id="SSF50978">
    <property type="entry name" value="WD40 repeat-like"/>
    <property type="match status" value="2"/>
</dbReference>
<dbReference type="GO" id="GO:0030686">
    <property type="term" value="C:90S preribosome"/>
    <property type="evidence" value="ECO:0007669"/>
    <property type="project" value="InterPro"/>
</dbReference>
<protein>
    <submittedName>
        <fullName evidence="1">Cirhin isoform 3, putative</fullName>
    </submittedName>
</protein>
<keyword evidence="2" id="KW-1185">Reference proteome</keyword>
<name>L8HK45_ACACF</name>
<evidence type="ECO:0000313" key="1">
    <source>
        <dbReference type="EMBL" id="ELR25572.1"/>
    </source>
</evidence>
<dbReference type="InterPro" id="IPR036322">
    <property type="entry name" value="WD40_repeat_dom_sf"/>
</dbReference>
<proteinExistence type="predicted"/>
<dbReference type="GeneID" id="14926635"/>
<accession>L8HK45</accession>
<dbReference type="Pfam" id="PF00400">
    <property type="entry name" value="WD40"/>
    <property type="match status" value="1"/>
</dbReference>
<dbReference type="PANTHER" id="PTHR44163">
    <property type="entry name" value="U3 SMALL NUCLEOLAR RNA-ASSOCIATED PROTEIN 4 HOMOLOG"/>
    <property type="match status" value="1"/>
</dbReference>
<dbReference type="GO" id="GO:0000462">
    <property type="term" value="P:maturation of SSU-rRNA from tricistronic rRNA transcript (SSU-rRNA, 5.8S rRNA, LSU-rRNA)"/>
    <property type="evidence" value="ECO:0007669"/>
    <property type="project" value="InterPro"/>
</dbReference>
<reference evidence="1 2" key="1">
    <citation type="journal article" date="2013" name="Genome Biol.">
        <title>Genome of Acanthamoeba castellanii highlights extensive lateral gene transfer and early evolution of tyrosine kinase signaling.</title>
        <authorList>
            <person name="Clarke M."/>
            <person name="Lohan A.J."/>
            <person name="Liu B."/>
            <person name="Lagkouvardos I."/>
            <person name="Roy S."/>
            <person name="Zafar N."/>
            <person name="Bertelli C."/>
            <person name="Schilde C."/>
            <person name="Kianianmomeni A."/>
            <person name="Burglin T.R."/>
            <person name="Frech C."/>
            <person name="Turcotte B."/>
            <person name="Kopec K.O."/>
            <person name="Synnott J.M."/>
            <person name="Choo C."/>
            <person name="Paponov I."/>
            <person name="Finkler A."/>
            <person name="Soon Heng Tan C."/>
            <person name="Hutchins A.P."/>
            <person name="Weinmeier T."/>
            <person name="Rattei T."/>
            <person name="Chu J.S."/>
            <person name="Gimenez G."/>
            <person name="Irimia M."/>
            <person name="Rigden D.J."/>
            <person name="Fitzpatrick D.A."/>
            <person name="Lorenzo-Morales J."/>
            <person name="Bateman A."/>
            <person name="Chiu C.H."/>
            <person name="Tang P."/>
            <person name="Hegemann P."/>
            <person name="Fromm H."/>
            <person name="Raoult D."/>
            <person name="Greub G."/>
            <person name="Miranda-Saavedra D."/>
            <person name="Chen N."/>
            <person name="Nash P."/>
            <person name="Ginger M.L."/>
            <person name="Horn M."/>
            <person name="Schaap P."/>
            <person name="Caler L."/>
            <person name="Loftus B."/>
        </authorList>
    </citation>
    <scope>NUCLEOTIDE SEQUENCE [LARGE SCALE GENOMIC DNA]</scope>
    <source>
        <strain evidence="1 2">Neff</strain>
    </source>
</reference>
<organism evidence="1 2">
    <name type="scientific">Acanthamoeba castellanii (strain ATCC 30010 / Neff)</name>
    <dbReference type="NCBI Taxonomy" id="1257118"/>
    <lineage>
        <taxon>Eukaryota</taxon>
        <taxon>Amoebozoa</taxon>
        <taxon>Discosea</taxon>
        <taxon>Longamoebia</taxon>
        <taxon>Centramoebida</taxon>
        <taxon>Acanthamoebidae</taxon>
        <taxon>Acanthamoeba</taxon>
    </lineage>
</organism>
<dbReference type="KEGG" id="acan:ACA1_296930"/>
<dbReference type="GO" id="GO:0034455">
    <property type="term" value="C:t-UTP complex"/>
    <property type="evidence" value="ECO:0007669"/>
    <property type="project" value="TreeGrafter"/>
</dbReference>
<dbReference type="SMART" id="SM00320">
    <property type="entry name" value="WD40"/>
    <property type="match status" value="7"/>
</dbReference>
<gene>
    <name evidence="1" type="ORF">ACA1_296930</name>
</gene>
<dbReference type="GO" id="GO:0032040">
    <property type="term" value="C:small-subunit processome"/>
    <property type="evidence" value="ECO:0007669"/>
    <property type="project" value="TreeGrafter"/>
</dbReference>
<dbReference type="PANTHER" id="PTHR44163:SF1">
    <property type="entry name" value="U3 SMALL NUCLEOLAR RNA-ASSOCIATED PROTEIN 4 HOMOLOG"/>
    <property type="match status" value="1"/>
</dbReference>